<evidence type="ECO:0000313" key="3">
    <source>
        <dbReference type="Proteomes" id="UP000255082"/>
    </source>
</evidence>
<comment type="similarity">
    <text evidence="1">Belongs to the cytochrome P450 family.</text>
</comment>
<dbReference type="RefSeq" id="WP_084491910.1">
    <property type="nucleotide sequence ID" value="NZ_JAJFOE010000002.1"/>
</dbReference>
<reference evidence="2 3" key="1">
    <citation type="submission" date="2018-06" db="EMBL/GenBank/DDBJ databases">
        <authorList>
            <consortium name="Pathogen Informatics"/>
            <person name="Doyle S."/>
        </authorList>
    </citation>
    <scope>NUCLEOTIDE SEQUENCE [LARGE SCALE GENOMIC DNA]</scope>
    <source>
        <strain evidence="2 3">NCTC13184</strain>
    </source>
</reference>
<sequence>MYEPEFAADPGSAYAEMRSRYRSLVPVDLAPNVPATLVISHKTAVQILNDPEHFSSDPRPWQSTVPPDEPVLAMMAWFPAARYNSDEAHKRYRSASAASINGIDLYNVGPLVEEIAIPLINRFCGRGAADLMADYTFHLVLGVLNQLCGCPAEIGQRVATGMAARFDQHGTLTAQDGMTLIKEALMELIQLKRHTPEPDKDATSRLVTHPAALDDFEIFAQLMSFYGAGFELERNLITNTLRLMLTDARYGAIDGDYGRSLSSATALDEVLFNDPPMANFCFRYPRQPVMIDNTWLLADQPVVISLAACNNDPTIRVTTDPGGSHIGNRSHLAFGGGPHECPAKPLSYHLAQEAIDQLFAAVPDMKLAVPADQLEWRPGPFHRALKALPVFFERLPEMPLP</sequence>
<dbReference type="GO" id="GO:0004497">
    <property type="term" value="F:monooxygenase activity"/>
    <property type="evidence" value="ECO:0007669"/>
    <property type="project" value="InterPro"/>
</dbReference>
<dbReference type="EMBL" id="UGRU01000001">
    <property type="protein sequence ID" value="SUA40730.1"/>
    <property type="molecule type" value="Genomic_DNA"/>
</dbReference>
<proteinExistence type="inferred from homology"/>
<dbReference type="Gene3D" id="1.10.630.10">
    <property type="entry name" value="Cytochrome P450"/>
    <property type="match status" value="1"/>
</dbReference>
<dbReference type="InterPro" id="IPR017972">
    <property type="entry name" value="Cyt_P450_CS"/>
</dbReference>
<protein>
    <submittedName>
        <fullName evidence="2">Cytochrome P450 107B1</fullName>
        <ecNumber evidence="2">1.14.-.-</ecNumber>
    </submittedName>
</protein>
<evidence type="ECO:0000256" key="1">
    <source>
        <dbReference type="ARBA" id="ARBA00010617"/>
    </source>
</evidence>
<name>A0A378WHH4_9NOCA</name>
<dbReference type="PANTHER" id="PTHR46696">
    <property type="entry name" value="P450, PUTATIVE (EUROFUNG)-RELATED"/>
    <property type="match status" value="1"/>
</dbReference>
<dbReference type="Proteomes" id="UP000255082">
    <property type="component" value="Unassembled WGS sequence"/>
</dbReference>
<accession>A0A378WHH4</accession>
<dbReference type="EC" id="1.14.-.-" evidence="2"/>
<keyword evidence="2" id="KW-0560">Oxidoreductase</keyword>
<organism evidence="2 3">
    <name type="scientific">Nocardia africana</name>
    <dbReference type="NCBI Taxonomy" id="134964"/>
    <lineage>
        <taxon>Bacteria</taxon>
        <taxon>Bacillati</taxon>
        <taxon>Actinomycetota</taxon>
        <taxon>Actinomycetes</taxon>
        <taxon>Mycobacteriales</taxon>
        <taxon>Nocardiaceae</taxon>
        <taxon>Nocardia</taxon>
    </lineage>
</organism>
<dbReference type="OrthoDB" id="4133219at2"/>
<dbReference type="SUPFAM" id="SSF48264">
    <property type="entry name" value="Cytochrome P450"/>
    <property type="match status" value="1"/>
</dbReference>
<dbReference type="GO" id="GO:0005506">
    <property type="term" value="F:iron ion binding"/>
    <property type="evidence" value="ECO:0007669"/>
    <property type="project" value="InterPro"/>
</dbReference>
<gene>
    <name evidence="2" type="ORF">NCTC13184_00051</name>
</gene>
<dbReference type="InterPro" id="IPR036396">
    <property type="entry name" value="Cyt_P450_sf"/>
</dbReference>
<dbReference type="GO" id="GO:0016705">
    <property type="term" value="F:oxidoreductase activity, acting on paired donors, with incorporation or reduction of molecular oxygen"/>
    <property type="evidence" value="ECO:0007669"/>
    <property type="project" value="InterPro"/>
</dbReference>
<dbReference type="PANTHER" id="PTHR46696:SF1">
    <property type="entry name" value="CYTOCHROME P450 YJIB-RELATED"/>
    <property type="match status" value="1"/>
</dbReference>
<dbReference type="GO" id="GO:0020037">
    <property type="term" value="F:heme binding"/>
    <property type="evidence" value="ECO:0007669"/>
    <property type="project" value="InterPro"/>
</dbReference>
<evidence type="ECO:0000313" key="2">
    <source>
        <dbReference type="EMBL" id="SUA40730.1"/>
    </source>
</evidence>
<dbReference type="PROSITE" id="PS00086">
    <property type="entry name" value="CYTOCHROME_P450"/>
    <property type="match status" value="1"/>
</dbReference>
<dbReference type="AlphaFoldDB" id="A0A378WHH4"/>